<accession>A0ABR3TVZ6</accession>
<feature type="region of interest" description="Disordered" evidence="1">
    <location>
        <begin position="1"/>
        <end position="69"/>
    </location>
</feature>
<reference evidence="2 3" key="1">
    <citation type="journal article" date="2023" name="Plant Dis.">
        <title>First Report of Diplodia intermedia Causing Canker and Dieback Diseases on Apple Trees in Canada.</title>
        <authorList>
            <person name="Ellouze W."/>
            <person name="Ilyukhin E."/>
            <person name="Sulman M."/>
            <person name="Ali S."/>
        </authorList>
    </citation>
    <scope>NUCLEOTIDE SEQUENCE [LARGE SCALE GENOMIC DNA]</scope>
    <source>
        <strain evidence="2 3">M45-28</strain>
    </source>
</reference>
<sequence>MDKPPGKTESTDGSSIKPVSSLRSHFENMLNRQSSSADAPRPVNPRQSLGNIFDGPEESRTRADGPVSAKLAAKVPDEIPAGCYC</sequence>
<keyword evidence="3" id="KW-1185">Reference proteome</keyword>
<comment type="caution">
    <text evidence="2">The sequence shown here is derived from an EMBL/GenBank/DDBJ whole genome shotgun (WGS) entry which is preliminary data.</text>
</comment>
<proteinExistence type="predicted"/>
<protein>
    <submittedName>
        <fullName evidence="2">Uncharacterized protein</fullName>
    </submittedName>
</protein>
<gene>
    <name evidence="2" type="ORF">SLS58_003675</name>
</gene>
<feature type="compositionally biased region" description="Basic and acidic residues" evidence="1">
    <location>
        <begin position="1"/>
        <end position="10"/>
    </location>
</feature>
<name>A0ABR3TVZ6_9PEZI</name>
<evidence type="ECO:0000256" key="1">
    <source>
        <dbReference type="SAM" id="MobiDB-lite"/>
    </source>
</evidence>
<evidence type="ECO:0000313" key="2">
    <source>
        <dbReference type="EMBL" id="KAL1645791.1"/>
    </source>
</evidence>
<feature type="compositionally biased region" description="Polar residues" evidence="1">
    <location>
        <begin position="11"/>
        <end position="23"/>
    </location>
</feature>
<dbReference type="EMBL" id="JAKEKT020000018">
    <property type="protein sequence ID" value="KAL1645791.1"/>
    <property type="molecule type" value="Genomic_DNA"/>
</dbReference>
<evidence type="ECO:0000313" key="3">
    <source>
        <dbReference type="Proteomes" id="UP001521184"/>
    </source>
</evidence>
<dbReference type="Proteomes" id="UP001521184">
    <property type="component" value="Unassembled WGS sequence"/>
</dbReference>
<organism evidence="2 3">
    <name type="scientific">Diplodia intermedia</name>
    <dbReference type="NCBI Taxonomy" id="856260"/>
    <lineage>
        <taxon>Eukaryota</taxon>
        <taxon>Fungi</taxon>
        <taxon>Dikarya</taxon>
        <taxon>Ascomycota</taxon>
        <taxon>Pezizomycotina</taxon>
        <taxon>Dothideomycetes</taxon>
        <taxon>Dothideomycetes incertae sedis</taxon>
        <taxon>Botryosphaeriales</taxon>
        <taxon>Botryosphaeriaceae</taxon>
        <taxon>Diplodia</taxon>
    </lineage>
</organism>